<dbReference type="OrthoDB" id="269151at2759"/>
<dbReference type="PANTHER" id="PTHR45782">
    <property type="entry name" value="MITOCHONDRIAL RIBOSOME-ASSOCIATED GTPASE 1"/>
    <property type="match status" value="1"/>
</dbReference>
<dbReference type="GO" id="GO:0005739">
    <property type="term" value="C:mitochondrion"/>
    <property type="evidence" value="ECO:0007669"/>
    <property type="project" value="TreeGrafter"/>
</dbReference>
<comment type="caution">
    <text evidence="4">The sequence shown here is derived from an EMBL/GenBank/DDBJ whole genome shotgun (WGS) entry which is preliminary data.</text>
</comment>
<keyword evidence="5" id="KW-1185">Reference proteome</keyword>
<keyword evidence="1" id="KW-0547">Nucleotide-binding</keyword>
<dbReference type="SUPFAM" id="SSF52540">
    <property type="entry name" value="P-loop containing nucleoside triphosphate hydrolases"/>
    <property type="match status" value="1"/>
</dbReference>
<evidence type="ECO:0000313" key="4">
    <source>
        <dbReference type="EMBL" id="OMH80033.1"/>
    </source>
</evidence>
<dbReference type="InterPro" id="IPR023179">
    <property type="entry name" value="GTP-bd_ortho_bundle_sf"/>
</dbReference>
<accession>A0A1R1PGJ1</accession>
<dbReference type="PANTHER" id="PTHR45782:SF4">
    <property type="entry name" value="MITOCHONDRIAL RIBOSOME-ASSOCIATED GTPASE 1"/>
    <property type="match status" value="1"/>
</dbReference>
<organism evidence="4 5">
    <name type="scientific">Zancudomyces culisetae</name>
    <name type="common">Gut fungus</name>
    <name type="synonym">Smittium culisetae</name>
    <dbReference type="NCBI Taxonomy" id="1213189"/>
    <lineage>
        <taxon>Eukaryota</taxon>
        <taxon>Fungi</taxon>
        <taxon>Fungi incertae sedis</taxon>
        <taxon>Zoopagomycota</taxon>
        <taxon>Kickxellomycotina</taxon>
        <taxon>Harpellomycetes</taxon>
        <taxon>Harpellales</taxon>
        <taxon>Legeriomycetaceae</taxon>
        <taxon>Zancudomyces</taxon>
    </lineage>
</organism>
<proteinExistence type="predicted"/>
<dbReference type="Gene3D" id="1.10.1580.10">
    <property type="match status" value="1"/>
</dbReference>
<dbReference type="Proteomes" id="UP000188320">
    <property type="component" value="Unassembled WGS sequence"/>
</dbReference>
<dbReference type="EMBL" id="LSSK01001323">
    <property type="protein sequence ID" value="OMH80033.1"/>
    <property type="molecule type" value="Genomic_DNA"/>
</dbReference>
<name>A0A1R1PGJ1_ZANCU</name>
<dbReference type="AlphaFoldDB" id="A0A1R1PGJ1"/>
<evidence type="ECO:0000313" key="5">
    <source>
        <dbReference type="Proteomes" id="UP000188320"/>
    </source>
</evidence>
<protein>
    <submittedName>
        <fullName evidence="4">Mitochondrial GTPase 1</fullName>
    </submittedName>
</protein>
<sequence length="184" mass="20573">MDVGKAAKTGSNPGVTKSLSTIIKVLESPEVYIYDTPGGIRDDVAELETMADYLLFRLNNFGNTNCLFPSSLFFDFGTRTRIIRKAPTDDLEYFLEKVAKRIGALQPGGIPNTTLAAQFFIQQYRRGSFGQYCLDDINESSVLEALGLINKSDDISKNQLKKQEKEARKAKSLEKFKRAKEKSS</sequence>
<dbReference type="GO" id="GO:0032543">
    <property type="term" value="P:mitochondrial translation"/>
    <property type="evidence" value="ECO:0007669"/>
    <property type="project" value="TreeGrafter"/>
</dbReference>
<evidence type="ECO:0000256" key="2">
    <source>
        <dbReference type="ARBA" id="ARBA00023134"/>
    </source>
</evidence>
<dbReference type="GO" id="GO:0003924">
    <property type="term" value="F:GTPase activity"/>
    <property type="evidence" value="ECO:0007669"/>
    <property type="project" value="TreeGrafter"/>
</dbReference>
<evidence type="ECO:0000256" key="3">
    <source>
        <dbReference type="SAM" id="MobiDB-lite"/>
    </source>
</evidence>
<feature type="region of interest" description="Disordered" evidence="3">
    <location>
        <begin position="159"/>
        <end position="184"/>
    </location>
</feature>
<reference evidence="5" key="1">
    <citation type="submission" date="2017-01" db="EMBL/GenBank/DDBJ databases">
        <authorList>
            <person name="Wang Y."/>
            <person name="White M."/>
            <person name="Kvist S."/>
            <person name="Moncalvo J.-M."/>
        </authorList>
    </citation>
    <scope>NUCLEOTIDE SEQUENCE [LARGE SCALE GENOMIC DNA]</scope>
    <source>
        <strain evidence="5">COL-18-3</strain>
    </source>
</reference>
<dbReference type="GO" id="GO:0005525">
    <property type="term" value="F:GTP binding"/>
    <property type="evidence" value="ECO:0007669"/>
    <property type="project" value="UniProtKB-KW"/>
</dbReference>
<keyword evidence="2" id="KW-0342">GTP-binding</keyword>
<dbReference type="InterPro" id="IPR027417">
    <property type="entry name" value="P-loop_NTPase"/>
</dbReference>
<evidence type="ECO:0000256" key="1">
    <source>
        <dbReference type="ARBA" id="ARBA00022741"/>
    </source>
</evidence>
<gene>
    <name evidence="4" type="ORF">AX774_g6535</name>
</gene>